<feature type="signal peptide" evidence="1">
    <location>
        <begin position="1"/>
        <end position="16"/>
    </location>
</feature>
<dbReference type="OrthoDB" id="7489956at2759"/>
<organism evidence="2 3">
    <name type="scientific">Pararge aegeria aegeria</name>
    <dbReference type="NCBI Taxonomy" id="348720"/>
    <lineage>
        <taxon>Eukaryota</taxon>
        <taxon>Metazoa</taxon>
        <taxon>Ecdysozoa</taxon>
        <taxon>Arthropoda</taxon>
        <taxon>Hexapoda</taxon>
        <taxon>Insecta</taxon>
        <taxon>Pterygota</taxon>
        <taxon>Neoptera</taxon>
        <taxon>Endopterygota</taxon>
        <taxon>Lepidoptera</taxon>
        <taxon>Glossata</taxon>
        <taxon>Ditrysia</taxon>
        <taxon>Papilionoidea</taxon>
        <taxon>Nymphalidae</taxon>
        <taxon>Satyrinae</taxon>
        <taxon>Satyrini</taxon>
        <taxon>Parargina</taxon>
        <taxon>Pararge</taxon>
    </lineage>
</organism>
<evidence type="ECO:0000313" key="3">
    <source>
        <dbReference type="Proteomes" id="UP000838756"/>
    </source>
</evidence>
<dbReference type="Proteomes" id="UP000838756">
    <property type="component" value="Unassembled WGS sequence"/>
</dbReference>
<keyword evidence="3" id="KW-1185">Reference proteome</keyword>
<proteinExistence type="predicted"/>
<evidence type="ECO:0000256" key="1">
    <source>
        <dbReference type="SAM" id="SignalP"/>
    </source>
</evidence>
<gene>
    <name evidence="2" type="primary">jg14950</name>
    <name evidence="2" type="ORF">PAEG_LOCUS25389</name>
</gene>
<dbReference type="AlphaFoldDB" id="A0A8S4SHF4"/>
<accession>A0A8S4SHF4</accession>
<reference evidence="2" key="1">
    <citation type="submission" date="2022-03" db="EMBL/GenBank/DDBJ databases">
        <authorList>
            <person name="Lindestad O."/>
        </authorList>
    </citation>
    <scope>NUCLEOTIDE SEQUENCE</scope>
</reference>
<dbReference type="EMBL" id="CAKXAJ010026313">
    <property type="protein sequence ID" value="CAH2266782.1"/>
    <property type="molecule type" value="Genomic_DNA"/>
</dbReference>
<comment type="caution">
    <text evidence="2">The sequence shown here is derived from an EMBL/GenBank/DDBJ whole genome shotgun (WGS) entry which is preliminary data.</text>
</comment>
<name>A0A8S4SHF4_9NEOP</name>
<keyword evidence="1" id="KW-0732">Signal</keyword>
<feature type="chain" id="PRO_5035911062" evidence="1">
    <location>
        <begin position="17"/>
        <end position="191"/>
    </location>
</feature>
<evidence type="ECO:0000313" key="2">
    <source>
        <dbReference type="EMBL" id="CAH2266782.1"/>
    </source>
</evidence>
<protein>
    <submittedName>
        <fullName evidence="2">Jg14950 protein</fullName>
    </submittedName>
</protein>
<sequence length="191" mass="22124">MYRLLVLCAILNLAEPTWIKRHCHNKIHRNKICPETPNLETLLQIIEREFIEHGEKFQNFCTNTTPHLAREMYGTDNYYLTYSLPAEDTKVTVQIKHKFIHTTVAKKNGNNEKIFEDVAILPDMVKPEDAVYVIQNKDLLKITIPYKVPFGKEVARDCGVINKNVIDVPAVVYPKFTYRFLSNDDEGNGEQ</sequence>